<dbReference type="AlphaFoldDB" id="A0A5J5ECV2"/>
<dbReference type="EMBL" id="VXIS01000546">
    <property type="protein sequence ID" value="KAA8892919.1"/>
    <property type="molecule type" value="Genomic_DNA"/>
</dbReference>
<comment type="caution">
    <text evidence="2">The sequence shown here is derived from an EMBL/GenBank/DDBJ whole genome shotgun (WGS) entry which is preliminary data.</text>
</comment>
<proteinExistence type="predicted"/>
<sequence>MAAGGRLHRLPRANALPAPRAVAADQGTFAASITIPDPAHVSGIETGGETVTGYETGPGLEFVTAQGQSEETNPATRGTDLGTGGTVLGPAHATLASESATDPGKDLTEIDVGTTRDHYPEGGRGQGRGRGLGLAQKRNAQATSPARRIKIGDAINLDPRIGNGTVIGIAIGAELALLVARVRGTRTATANANMNVNDRNLARALTAWPVERNCLRNRSKTTPEIKRTIDLVKLPSRQTKQQRIRCHLHRHLAPLQALNLDKFTRTREMAEMKHLSP</sequence>
<keyword evidence="3" id="KW-1185">Reference proteome</keyword>
<feature type="compositionally biased region" description="Polar residues" evidence="1">
    <location>
        <begin position="66"/>
        <end position="75"/>
    </location>
</feature>
<evidence type="ECO:0000313" key="3">
    <source>
        <dbReference type="Proteomes" id="UP000326924"/>
    </source>
</evidence>
<feature type="compositionally biased region" description="Basic and acidic residues" evidence="1">
    <location>
        <begin position="103"/>
        <end position="121"/>
    </location>
</feature>
<evidence type="ECO:0000256" key="1">
    <source>
        <dbReference type="SAM" id="MobiDB-lite"/>
    </source>
</evidence>
<reference evidence="2 3" key="1">
    <citation type="submission" date="2019-09" db="EMBL/GenBank/DDBJ databases">
        <title>Draft genome of the ectomycorrhizal ascomycete Sphaerosporella brunnea.</title>
        <authorList>
            <consortium name="DOE Joint Genome Institute"/>
            <person name="Benucci G.M."/>
            <person name="Marozzi G."/>
            <person name="Antonielli L."/>
            <person name="Sanchez S."/>
            <person name="Marco P."/>
            <person name="Wang X."/>
            <person name="Falini L.B."/>
            <person name="Barry K."/>
            <person name="Haridas S."/>
            <person name="Lipzen A."/>
            <person name="Labutti K."/>
            <person name="Grigoriev I.V."/>
            <person name="Murat C."/>
            <person name="Martin F."/>
            <person name="Albertini E."/>
            <person name="Donnini D."/>
            <person name="Bonito G."/>
        </authorList>
    </citation>
    <scope>NUCLEOTIDE SEQUENCE [LARGE SCALE GENOMIC DNA]</scope>
    <source>
        <strain evidence="2 3">Sb_GMNB300</strain>
    </source>
</reference>
<dbReference type="Proteomes" id="UP000326924">
    <property type="component" value="Unassembled WGS sequence"/>
</dbReference>
<gene>
    <name evidence="2" type="ORF">FN846DRAFT_981260</name>
</gene>
<organism evidence="2 3">
    <name type="scientific">Sphaerosporella brunnea</name>
    <dbReference type="NCBI Taxonomy" id="1250544"/>
    <lineage>
        <taxon>Eukaryota</taxon>
        <taxon>Fungi</taxon>
        <taxon>Dikarya</taxon>
        <taxon>Ascomycota</taxon>
        <taxon>Pezizomycotina</taxon>
        <taxon>Pezizomycetes</taxon>
        <taxon>Pezizales</taxon>
        <taxon>Pyronemataceae</taxon>
        <taxon>Sphaerosporella</taxon>
    </lineage>
</organism>
<protein>
    <submittedName>
        <fullName evidence="2">Uncharacterized protein</fullName>
    </submittedName>
</protein>
<accession>A0A5J5ECV2</accession>
<name>A0A5J5ECV2_9PEZI</name>
<feature type="region of interest" description="Disordered" evidence="1">
    <location>
        <begin position="66"/>
        <end position="131"/>
    </location>
</feature>
<dbReference type="InParanoid" id="A0A5J5ECV2"/>
<evidence type="ECO:0000313" key="2">
    <source>
        <dbReference type="EMBL" id="KAA8892919.1"/>
    </source>
</evidence>
<feature type="compositionally biased region" description="Gly residues" evidence="1">
    <location>
        <begin position="122"/>
        <end position="131"/>
    </location>
</feature>